<evidence type="ECO:0000313" key="2">
    <source>
        <dbReference type="Proteomes" id="UP000199695"/>
    </source>
</evidence>
<keyword evidence="2" id="KW-1185">Reference proteome</keyword>
<accession>A0A1H8JGV0</accession>
<proteinExistence type="predicted"/>
<reference evidence="1 2" key="1">
    <citation type="submission" date="2016-10" db="EMBL/GenBank/DDBJ databases">
        <authorList>
            <person name="de Groot N.N."/>
        </authorList>
    </citation>
    <scope>NUCLEOTIDE SEQUENCE [LARGE SCALE GENOMIC DNA]</scope>
    <source>
        <strain evidence="1 2">DSM 46701</strain>
    </source>
</reference>
<protein>
    <submittedName>
        <fullName evidence="1">Uncharacterized protein</fullName>
    </submittedName>
</protein>
<dbReference type="Proteomes" id="UP000199695">
    <property type="component" value="Unassembled WGS sequence"/>
</dbReference>
<gene>
    <name evidence="1" type="ORF">SAMN05444955_12510</name>
</gene>
<dbReference type="RefSeq" id="WP_089973304.1">
    <property type="nucleotide sequence ID" value="NZ_FOCQ01000025.1"/>
</dbReference>
<evidence type="ECO:0000313" key="1">
    <source>
        <dbReference type="EMBL" id="SEN79902.1"/>
    </source>
</evidence>
<dbReference type="EMBL" id="FOCQ01000025">
    <property type="protein sequence ID" value="SEN79902.1"/>
    <property type="molecule type" value="Genomic_DNA"/>
</dbReference>
<dbReference type="STRING" id="1173111.SAMN05444955_12510"/>
<dbReference type="OrthoDB" id="9868432at2"/>
<name>A0A1H8JGV0_9BACL</name>
<dbReference type="AlphaFoldDB" id="A0A1H8JGV0"/>
<organism evidence="1 2">
    <name type="scientific">Lihuaxuella thermophila</name>
    <dbReference type="NCBI Taxonomy" id="1173111"/>
    <lineage>
        <taxon>Bacteria</taxon>
        <taxon>Bacillati</taxon>
        <taxon>Bacillota</taxon>
        <taxon>Bacilli</taxon>
        <taxon>Bacillales</taxon>
        <taxon>Thermoactinomycetaceae</taxon>
        <taxon>Lihuaxuella</taxon>
    </lineage>
</organism>
<sequence>MSLVTVKTAIMNVLNAVPDVTAFSYEPKSFPSLPAVTVNFVSFEQTRHSFQTMGQPMKYDITYTFELRLYVSMGTDAKTATETMDSLIDKYLAEFRKDLGLAGTVRDADITRGELTAVTDVQSPYYLNTFTLQITEEV</sequence>